<evidence type="ECO:0000313" key="5">
    <source>
        <dbReference type="Proteomes" id="UP000541185"/>
    </source>
</evidence>
<evidence type="ECO:0000256" key="1">
    <source>
        <dbReference type="ARBA" id="ARBA00006484"/>
    </source>
</evidence>
<proteinExistence type="inferred from homology"/>
<accession>A0A848GZ17</accession>
<name>A0A848GZ17_9BURK</name>
<dbReference type="EMBL" id="JABBFX010000001">
    <property type="protein sequence ID" value="NML42552.1"/>
    <property type="molecule type" value="Genomic_DNA"/>
</dbReference>
<dbReference type="InterPro" id="IPR002347">
    <property type="entry name" value="SDR_fam"/>
</dbReference>
<dbReference type="PANTHER" id="PTHR44196">
    <property type="entry name" value="DEHYDROGENASE/REDUCTASE SDR FAMILY MEMBER 7B"/>
    <property type="match status" value="1"/>
</dbReference>
<dbReference type="InterPro" id="IPR036291">
    <property type="entry name" value="NAD(P)-bd_dom_sf"/>
</dbReference>
<dbReference type="PROSITE" id="PS00061">
    <property type="entry name" value="ADH_SHORT"/>
    <property type="match status" value="1"/>
</dbReference>
<keyword evidence="5" id="KW-1185">Reference proteome</keyword>
<dbReference type="GO" id="GO:0016491">
    <property type="term" value="F:oxidoreductase activity"/>
    <property type="evidence" value="ECO:0007669"/>
    <property type="project" value="UniProtKB-KW"/>
</dbReference>
<dbReference type="Proteomes" id="UP000541185">
    <property type="component" value="Unassembled WGS sequence"/>
</dbReference>
<evidence type="ECO:0000313" key="4">
    <source>
        <dbReference type="EMBL" id="NML42552.1"/>
    </source>
</evidence>
<dbReference type="AlphaFoldDB" id="A0A848GZ17"/>
<dbReference type="PRINTS" id="PR00081">
    <property type="entry name" value="GDHRDH"/>
</dbReference>
<protein>
    <submittedName>
        <fullName evidence="4">SDR family oxidoreductase</fullName>
    </submittedName>
</protein>
<dbReference type="PRINTS" id="PR00080">
    <property type="entry name" value="SDRFAMILY"/>
</dbReference>
<sequence length="259" mass="27492">MSAGPLVFITGASSGIGQALAWRYHQAGWRLALVARRTAEIEAWARGAGIPAERWRVYGADVADSASIIGAAEACIAAQGLPDTVIANAGISVGIDTAEREDLAVLARTFATNNIGLAATFHPFVKAMRARGSGRLVGIASVAGIRGLPGHGAYCSSKAGVISYCESLRGELRGSGVKVVTIAPGYVDTPLTQKNRYGMPFLMQPQDFAERAFRAVEAGVSYRVIPWQMGVVAKLMRLLPNALFDRLLVGRARKPRQAQ</sequence>
<dbReference type="RefSeq" id="WP_169416755.1">
    <property type="nucleotide sequence ID" value="NZ_JABBFX010000001.1"/>
</dbReference>
<dbReference type="PANTHER" id="PTHR44196:SF1">
    <property type="entry name" value="DEHYDROGENASE_REDUCTASE SDR FAMILY MEMBER 7B"/>
    <property type="match status" value="1"/>
</dbReference>
<dbReference type="Gene3D" id="3.40.50.720">
    <property type="entry name" value="NAD(P)-binding Rossmann-like Domain"/>
    <property type="match status" value="1"/>
</dbReference>
<dbReference type="Pfam" id="PF00106">
    <property type="entry name" value="adh_short"/>
    <property type="match status" value="1"/>
</dbReference>
<gene>
    <name evidence="4" type="ORF">HHL11_02245</name>
</gene>
<reference evidence="4 5" key="1">
    <citation type="submission" date="2020-04" db="EMBL/GenBank/DDBJ databases">
        <title>Ramlibacter sp. G-1-2-2 isolated from soil.</title>
        <authorList>
            <person name="Dahal R.H."/>
        </authorList>
    </citation>
    <scope>NUCLEOTIDE SEQUENCE [LARGE SCALE GENOMIC DNA]</scope>
    <source>
        <strain evidence="4 5">G-1-2-2</strain>
    </source>
</reference>
<organism evidence="4 5">
    <name type="scientific">Ramlibacter agri</name>
    <dbReference type="NCBI Taxonomy" id="2728837"/>
    <lineage>
        <taxon>Bacteria</taxon>
        <taxon>Pseudomonadati</taxon>
        <taxon>Pseudomonadota</taxon>
        <taxon>Betaproteobacteria</taxon>
        <taxon>Burkholderiales</taxon>
        <taxon>Comamonadaceae</taxon>
        <taxon>Ramlibacter</taxon>
    </lineage>
</organism>
<dbReference type="SUPFAM" id="SSF51735">
    <property type="entry name" value="NAD(P)-binding Rossmann-fold domains"/>
    <property type="match status" value="1"/>
</dbReference>
<dbReference type="NCBIfam" id="NF005437">
    <property type="entry name" value="PRK07024.1"/>
    <property type="match status" value="1"/>
</dbReference>
<comment type="caution">
    <text evidence="4">The sequence shown here is derived from an EMBL/GenBank/DDBJ whole genome shotgun (WGS) entry which is preliminary data.</text>
</comment>
<dbReference type="GO" id="GO:0016020">
    <property type="term" value="C:membrane"/>
    <property type="evidence" value="ECO:0007669"/>
    <property type="project" value="TreeGrafter"/>
</dbReference>
<comment type="similarity">
    <text evidence="1 3">Belongs to the short-chain dehydrogenases/reductases (SDR) family.</text>
</comment>
<evidence type="ECO:0000256" key="2">
    <source>
        <dbReference type="ARBA" id="ARBA00023002"/>
    </source>
</evidence>
<evidence type="ECO:0000256" key="3">
    <source>
        <dbReference type="RuleBase" id="RU000363"/>
    </source>
</evidence>
<dbReference type="InterPro" id="IPR020904">
    <property type="entry name" value="Sc_DH/Rdtase_CS"/>
</dbReference>
<keyword evidence="2" id="KW-0560">Oxidoreductase</keyword>